<name>A0A0M0JV50_9EUKA</name>
<evidence type="ECO:0000313" key="2">
    <source>
        <dbReference type="EMBL" id="KOO30415.1"/>
    </source>
</evidence>
<sequence>MDYYGQPSFLQSHTGNGGMTTSLAQGISGSAKERRLAMFPLSPMYVSGRSALTAVATLPLFDPRDGVVTTAAQLEQLKNQQWTNRTKPVYSREEIDMMLGSVNPRLPR</sequence>
<dbReference type="EMBL" id="JWZX01002231">
    <property type="protein sequence ID" value="KOO30415.1"/>
    <property type="molecule type" value="Genomic_DNA"/>
</dbReference>
<feature type="compositionally biased region" description="Polar residues" evidence="1">
    <location>
        <begin position="8"/>
        <end position="27"/>
    </location>
</feature>
<evidence type="ECO:0000313" key="3">
    <source>
        <dbReference type="Proteomes" id="UP000037460"/>
    </source>
</evidence>
<evidence type="ECO:0000256" key="1">
    <source>
        <dbReference type="SAM" id="MobiDB-lite"/>
    </source>
</evidence>
<comment type="caution">
    <text evidence="2">The sequence shown here is derived from an EMBL/GenBank/DDBJ whole genome shotgun (WGS) entry which is preliminary data.</text>
</comment>
<protein>
    <submittedName>
        <fullName evidence="2">Uncharacterized protein</fullName>
    </submittedName>
</protein>
<organism evidence="2 3">
    <name type="scientific">Chrysochromulina tobinii</name>
    <dbReference type="NCBI Taxonomy" id="1460289"/>
    <lineage>
        <taxon>Eukaryota</taxon>
        <taxon>Haptista</taxon>
        <taxon>Haptophyta</taxon>
        <taxon>Prymnesiophyceae</taxon>
        <taxon>Prymnesiales</taxon>
        <taxon>Chrysochromulinaceae</taxon>
        <taxon>Chrysochromulina</taxon>
    </lineage>
</organism>
<keyword evidence="3" id="KW-1185">Reference proteome</keyword>
<feature type="region of interest" description="Disordered" evidence="1">
    <location>
        <begin position="1"/>
        <end position="27"/>
    </location>
</feature>
<reference evidence="3" key="1">
    <citation type="journal article" date="2015" name="PLoS Genet.">
        <title>Genome Sequence and Transcriptome Analyses of Chrysochromulina tobin: Metabolic Tools for Enhanced Algal Fitness in the Prominent Order Prymnesiales (Haptophyceae).</title>
        <authorList>
            <person name="Hovde B.T."/>
            <person name="Deodato C.R."/>
            <person name="Hunsperger H.M."/>
            <person name="Ryken S.A."/>
            <person name="Yost W."/>
            <person name="Jha R.K."/>
            <person name="Patterson J."/>
            <person name="Monnat R.J. Jr."/>
            <person name="Barlow S.B."/>
            <person name="Starkenburg S.R."/>
            <person name="Cattolico R.A."/>
        </authorList>
    </citation>
    <scope>NUCLEOTIDE SEQUENCE</scope>
    <source>
        <strain evidence="3">CCMP291</strain>
    </source>
</reference>
<proteinExistence type="predicted"/>
<dbReference type="AlphaFoldDB" id="A0A0M0JV50"/>
<accession>A0A0M0JV50</accession>
<gene>
    <name evidence="2" type="ORF">Ctob_011665</name>
</gene>
<dbReference type="Proteomes" id="UP000037460">
    <property type="component" value="Unassembled WGS sequence"/>
</dbReference>